<protein>
    <recommendedName>
        <fullName evidence="8">Phosphoribosylaminoimidazole-succinocarboxamide synthase</fullName>
        <ecNumber evidence="8">6.3.2.6</ecNumber>
    </recommendedName>
    <alternativeName>
        <fullName evidence="8">SAICAR synthetase</fullName>
    </alternativeName>
</protein>
<dbReference type="Gene3D" id="3.30.470.20">
    <property type="entry name" value="ATP-grasp fold, B domain"/>
    <property type="match status" value="1"/>
</dbReference>
<dbReference type="InterPro" id="IPR050089">
    <property type="entry name" value="SAICAR_synthetase"/>
</dbReference>
<proteinExistence type="inferred from homology"/>
<name>A0A133KQA9_BIFBI</name>
<keyword evidence="6 8" id="KW-0067">ATP-binding</keyword>
<evidence type="ECO:0000256" key="5">
    <source>
        <dbReference type="ARBA" id="ARBA00022755"/>
    </source>
</evidence>
<feature type="domain" description="SAICAR synthetase/ADE2 N-terminal" evidence="9">
    <location>
        <begin position="12"/>
        <end position="242"/>
    </location>
</feature>
<comment type="catalytic activity">
    <reaction evidence="7 8">
        <text>5-amino-1-(5-phospho-D-ribosyl)imidazole-4-carboxylate + L-aspartate + ATP = (2S)-2-[5-amino-1-(5-phospho-beta-D-ribosyl)imidazole-4-carboxamido]succinate + ADP + phosphate + 2 H(+)</text>
        <dbReference type="Rhea" id="RHEA:22628"/>
        <dbReference type="ChEBI" id="CHEBI:15378"/>
        <dbReference type="ChEBI" id="CHEBI:29991"/>
        <dbReference type="ChEBI" id="CHEBI:30616"/>
        <dbReference type="ChEBI" id="CHEBI:43474"/>
        <dbReference type="ChEBI" id="CHEBI:58443"/>
        <dbReference type="ChEBI" id="CHEBI:77657"/>
        <dbReference type="ChEBI" id="CHEBI:456216"/>
        <dbReference type="EC" id="6.3.2.6"/>
    </reaction>
</comment>
<dbReference type="Proteomes" id="UP000070092">
    <property type="component" value="Unassembled WGS sequence"/>
</dbReference>
<dbReference type="GO" id="GO:0006189">
    <property type="term" value="P:'de novo' IMP biosynthetic process"/>
    <property type="evidence" value="ECO:0007669"/>
    <property type="project" value="UniProtKB-UniRule"/>
</dbReference>
<reference evidence="10 11" key="1">
    <citation type="submission" date="2016-01" db="EMBL/GenBank/DDBJ databases">
        <authorList>
            <person name="Oliw E.H."/>
        </authorList>
    </citation>
    <scope>NUCLEOTIDE SEQUENCE [LARGE SCALE GENOMIC DNA]</scope>
    <source>
        <strain evidence="10 11">MJR8628B</strain>
    </source>
</reference>
<dbReference type="EMBL" id="LRPO01000024">
    <property type="protein sequence ID" value="KWZ81748.1"/>
    <property type="molecule type" value="Genomic_DNA"/>
</dbReference>
<evidence type="ECO:0000256" key="2">
    <source>
        <dbReference type="ARBA" id="ARBA00010190"/>
    </source>
</evidence>
<dbReference type="GO" id="GO:0005524">
    <property type="term" value="F:ATP binding"/>
    <property type="evidence" value="ECO:0007669"/>
    <property type="project" value="UniProtKB-KW"/>
</dbReference>
<comment type="similarity">
    <text evidence="2 8">Belongs to the SAICAR synthetase family.</text>
</comment>
<dbReference type="InterPro" id="IPR028923">
    <property type="entry name" value="SAICAR_synt/ADE2_N"/>
</dbReference>
<comment type="pathway">
    <text evidence="1 8">Purine metabolism; IMP biosynthesis via de novo pathway; 5-amino-1-(5-phospho-D-ribosyl)imidazole-4-carboxamide from 5-amino-1-(5-phospho-D-ribosyl)imidazole-4-carboxylate: step 1/2.</text>
</comment>
<keyword evidence="3 8" id="KW-0436">Ligase</keyword>
<evidence type="ECO:0000256" key="8">
    <source>
        <dbReference type="HAMAP-Rule" id="MF_00137"/>
    </source>
</evidence>
<dbReference type="UniPathway" id="UPA00074">
    <property type="reaction ID" value="UER00131"/>
</dbReference>
<dbReference type="NCBIfam" id="TIGR00081">
    <property type="entry name" value="purC"/>
    <property type="match status" value="1"/>
</dbReference>
<dbReference type="FunFam" id="3.30.470.20:FF:000006">
    <property type="entry name" value="Phosphoribosylaminoimidazole-succinocarboxamide synthase"/>
    <property type="match status" value="1"/>
</dbReference>
<dbReference type="Gene3D" id="3.30.200.20">
    <property type="entry name" value="Phosphorylase Kinase, domain 1"/>
    <property type="match status" value="1"/>
</dbReference>
<evidence type="ECO:0000256" key="3">
    <source>
        <dbReference type="ARBA" id="ARBA00022598"/>
    </source>
</evidence>
<evidence type="ECO:0000313" key="10">
    <source>
        <dbReference type="EMBL" id="KWZ81748.1"/>
    </source>
</evidence>
<evidence type="ECO:0000256" key="4">
    <source>
        <dbReference type="ARBA" id="ARBA00022741"/>
    </source>
</evidence>
<dbReference type="SUPFAM" id="SSF56104">
    <property type="entry name" value="SAICAR synthase-like"/>
    <property type="match status" value="1"/>
</dbReference>
<comment type="caution">
    <text evidence="10">The sequence shown here is derived from an EMBL/GenBank/DDBJ whole genome shotgun (WGS) entry which is preliminary data.</text>
</comment>
<evidence type="ECO:0000256" key="6">
    <source>
        <dbReference type="ARBA" id="ARBA00022840"/>
    </source>
</evidence>
<dbReference type="HAMAP" id="MF_00137">
    <property type="entry name" value="SAICAR_synth"/>
    <property type="match status" value="1"/>
</dbReference>
<keyword evidence="4 8" id="KW-0547">Nucleotide-binding</keyword>
<dbReference type="InterPro" id="IPR033934">
    <property type="entry name" value="SAICAR_synt_PurC"/>
</dbReference>
<keyword evidence="5 8" id="KW-0658">Purine biosynthesis</keyword>
<gene>
    <name evidence="8" type="primary">purC</name>
    <name evidence="10" type="ORF">HMPREF3196_00877</name>
</gene>
<accession>A0A133KQA9</accession>
<evidence type="ECO:0000256" key="1">
    <source>
        <dbReference type="ARBA" id="ARBA00004672"/>
    </source>
</evidence>
<dbReference type="Pfam" id="PF01259">
    <property type="entry name" value="SAICAR_synt"/>
    <property type="match status" value="1"/>
</dbReference>
<evidence type="ECO:0000259" key="9">
    <source>
        <dbReference type="Pfam" id="PF01259"/>
    </source>
</evidence>
<evidence type="ECO:0000313" key="11">
    <source>
        <dbReference type="Proteomes" id="UP000070092"/>
    </source>
</evidence>
<dbReference type="AlphaFoldDB" id="A0A133KQA9"/>
<sequence>MIWKAIMEKLEKLYEGKAKQLYATDDPEVLWVEYKNTATAGDGEKKEDFTGKGRLNNLITTIIFDLLKKRGIDSHLIKRVNATGQLVRKVNMFPLEIVLRNVAAGHFCSRLGVEEGLPLKEPVLEYFIKNDDLHDPFVNDDDLVALGVCTRQDLAEIAPLARKINEALIEIFAKIDVKLVDFKIEMGRASDGTLLLADEITPDSCRLWDQKDHSGKVEHLDKDLFRRGLGSIIPAYEEIEERLAELAKSEGIEVTE</sequence>
<dbReference type="GO" id="GO:0004639">
    <property type="term" value="F:phosphoribosylaminoimidazolesuccinocarboxamide synthase activity"/>
    <property type="evidence" value="ECO:0007669"/>
    <property type="project" value="UniProtKB-UniRule"/>
</dbReference>
<evidence type="ECO:0000256" key="7">
    <source>
        <dbReference type="ARBA" id="ARBA00048475"/>
    </source>
</evidence>
<dbReference type="InterPro" id="IPR001636">
    <property type="entry name" value="SAICAR_synth"/>
</dbReference>
<dbReference type="PANTHER" id="PTHR43599:SF3">
    <property type="entry name" value="SI:DKEY-6E2.2"/>
    <property type="match status" value="1"/>
</dbReference>
<dbReference type="PATRIC" id="fig|1681.53.peg.861"/>
<dbReference type="GO" id="GO:0009236">
    <property type="term" value="P:cobalamin biosynthetic process"/>
    <property type="evidence" value="ECO:0007669"/>
    <property type="project" value="InterPro"/>
</dbReference>
<dbReference type="PANTHER" id="PTHR43599">
    <property type="entry name" value="MULTIFUNCTIONAL PROTEIN ADE2"/>
    <property type="match status" value="1"/>
</dbReference>
<dbReference type="EC" id="6.3.2.6" evidence="8"/>
<dbReference type="CDD" id="cd01415">
    <property type="entry name" value="SAICAR_synt_PurC"/>
    <property type="match status" value="1"/>
</dbReference>
<organism evidence="10 11">
    <name type="scientific">Bifidobacterium bifidum</name>
    <dbReference type="NCBI Taxonomy" id="1681"/>
    <lineage>
        <taxon>Bacteria</taxon>
        <taxon>Bacillati</taxon>
        <taxon>Actinomycetota</taxon>
        <taxon>Actinomycetes</taxon>
        <taxon>Bifidobacteriales</taxon>
        <taxon>Bifidobacteriaceae</taxon>
        <taxon>Bifidobacterium</taxon>
    </lineage>
</organism>